<evidence type="ECO:0000313" key="4">
    <source>
        <dbReference type="Proteomes" id="UP000296706"/>
    </source>
</evidence>
<dbReference type="Pfam" id="PF13439">
    <property type="entry name" value="Glyco_transf_4"/>
    <property type="match status" value="1"/>
</dbReference>
<gene>
    <name evidence="3" type="ORF">DV733_11250</name>
</gene>
<dbReference type="GeneID" id="39848448"/>
<dbReference type="Proteomes" id="UP000296706">
    <property type="component" value="Chromosome"/>
</dbReference>
<dbReference type="RefSeq" id="WP_049994612.1">
    <property type="nucleotide sequence ID" value="NZ_CP031310.1"/>
</dbReference>
<dbReference type="EMBL" id="CP031310">
    <property type="protein sequence ID" value="QCC51775.1"/>
    <property type="molecule type" value="Genomic_DNA"/>
</dbReference>
<dbReference type="KEGG" id="hsn:DV733_11250"/>
<dbReference type="PANTHER" id="PTHR12526">
    <property type="entry name" value="GLYCOSYLTRANSFERASE"/>
    <property type="match status" value="1"/>
</dbReference>
<dbReference type="STRING" id="1457250.GCA_000755225_00640"/>
<dbReference type="SUPFAM" id="SSF53756">
    <property type="entry name" value="UDP-Glycosyltransferase/glycogen phosphorylase"/>
    <property type="match status" value="1"/>
</dbReference>
<dbReference type="Gene3D" id="3.40.50.2000">
    <property type="entry name" value="Glycogen Phosphorylase B"/>
    <property type="match status" value="2"/>
</dbReference>
<accession>A0A4D6HDW3</accession>
<feature type="domain" description="Glycosyl transferase family 1" evidence="1">
    <location>
        <begin position="192"/>
        <end position="350"/>
    </location>
</feature>
<protein>
    <submittedName>
        <fullName evidence="3">Glycosyltransferase family 1 protein</fullName>
    </submittedName>
</protein>
<keyword evidence="4" id="KW-1185">Reference proteome</keyword>
<dbReference type="InterPro" id="IPR028098">
    <property type="entry name" value="Glyco_trans_4-like_N"/>
</dbReference>
<evidence type="ECO:0000259" key="1">
    <source>
        <dbReference type="Pfam" id="PF00534"/>
    </source>
</evidence>
<feature type="domain" description="Glycosyltransferase subfamily 4-like N-terminal" evidence="2">
    <location>
        <begin position="15"/>
        <end position="184"/>
    </location>
</feature>
<sequence length="391" mass="43241">MTVRVFHLITRFLRGGAETTTVNTLDALASAPETYELTLGYGAAYDHERVSTVADRGVETVRFRTIRHYNPVALLAAVGAVAVALRRRQIDVLHTHSTEAGIVGRYAAAIARTPVVIHEVHGDPVAADRPDAFNAFLTALERSAAPLSTTIVVKSERIKRVYLDRGIGRPEQYRTIYHGVDLERYRQESIETVPEKHATARLLFVGRLADGKGLFDLLEAVDRLRTDRSLEVLIVGEGDLESDLEATIRERGLEGTVSLLGYREDIPALLASSDSLVLPSYREGTPRVITEARAAGVPVVSTNIAGIPEQIRDGETGFLVTPGDVDALVERLSRLLDDDALRMSMAEQTRVNLDRFDVEQVQEQYRELYRELCREANIDVDRSPESVEGGE</sequence>
<reference evidence="3 4" key="1">
    <citation type="journal article" date="2019" name="Nat. Commun.">
        <title>A new type of DNA phosphorothioation-based antiviral system in archaea.</title>
        <authorList>
            <person name="Xiong L."/>
            <person name="Liu S."/>
            <person name="Chen S."/>
            <person name="Xiao Y."/>
            <person name="Zhu B."/>
            <person name="Gao Y."/>
            <person name="Zhang Y."/>
            <person name="Chen B."/>
            <person name="Luo J."/>
            <person name="Deng Z."/>
            <person name="Chen X."/>
            <person name="Wang L."/>
            <person name="Chen S."/>
        </authorList>
    </citation>
    <scope>NUCLEOTIDE SEQUENCE [LARGE SCALE GENOMIC DNA]</scope>
    <source>
        <strain evidence="3 4">CBA1105</strain>
    </source>
</reference>
<dbReference type="PANTHER" id="PTHR12526:SF630">
    <property type="entry name" value="GLYCOSYLTRANSFERASE"/>
    <property type="match status" value="1"/>
</dbReference>
<proteinExistence type="predicted"/>
<evidence type="ECO:0000259" key="2">
    <source>
        <dbReference type="Pfam" id="PF13439"/>
    </source>
</evidence>
<dbReference type="InterPro" id="IPR001296">
    <property type="entry name" value="Glyco_trans_1"/>
</dbReference>
<evidence type="ECO:0000313" key="3">
    <source>
        <dbReference type="EMBL" id="QCC51775.1"/>
    </source>
</evidence>
<dbReference type="GO" id="GO:0016757">
    <property type="term" value="F:glycosyltransferase activity"/>
    <property type="evidence" value="ECO:0007669"/>
    <property type="project" value="InterPro"/>
</dbReference>
<organism evidence="3 4">
    <name type="scientific">Halapricum salinum</name>
    <dbReference type="NCBI Taxonomy" id="1457250"/>
    <lineage>
        <taxon>Archaea</taxon>
        <taxon>Methanobacteriati</taxon>
        <taxon>Methanobacteriota</taxon>
        <taxon>Stenosarchaea group</taxon>
        <taxon>Halobacteria</taxon>
        <taxon>Halobacteriales</taxon>
        <taxon>Haloarculaceae</taxon>
        <taxon>Halapricum</taxon>
    </lineage>
</organism>
<dbReference type="OrthoDB" id="132546at2157"/>
<dbReference type="AlphaFoldDB" id="A0A4D6HDW3"/>
<name>A0A4D6HDW3_9EURY</name>
<keyword evidence="3" id="KW-0808">Transferase</keyword>
<dbReference type="Pfam" id="PF00534">
    <property type="entry name" value="Glycos_transf_1"/>
    <property type="match status" value="1"/>
</dbReference>